<reference evidence="3" key="1">
    <citation type="journal article" date="2019" name="Int. J. Syst. Evol. Microbiol.">
        <title>The Global Catalogue of Microorganisms (GCM) 10K type strain sequencing project: providing services to taxonomists for standard genome sequencing and annotation.</title>
        <authorList>
            <consortium name="The Broad Institute Genomics Platform"/>
            <consortium name="The Broad Institute Genome Sequencing Center for Infectious Disease"/>
            <person name="Wu L."/>
            <person name="Ma J."/>
        </authorList>
    </citation>
    <scope>NUCLEOTIDE SEQUENCE [LARGE SCALE GENOMIC DNA]</scope>
    <source>
        <strain evidence="3">CCM 7043</strain>
    </source>
</reference>
<dbReference type="RefSeq" id="WP_344723771.1">
    <property type="nucleotide sequence ID" value="NZ_BAAAUS010000023.1"/>
</dbReference>
<keyword evidence="3" id="KW-1185">Reference proteome</keyword>
<dbReference type="PRINTS" id="PR00111">
    <property type="entry name" value="ABHYDROLASE"/>
</dbReference>
<comment type="caution">
    <text evidence="2">The sequence shown here is derived from an EMBL/GenBank/DDBJ whole genome shotgun (WGS) entry which is preliminary data.</text>
</comment>
<dbReference type="PANTHER" id="PTHR11614">
    <property type="entry name" value="PHOSPHOLIPASE-RELATED"/>
    <property type="match status" value="1"/>
</dbReference>
<dbReference type="EMBL" id="JBHUCO010000045">
    <property type="protein sequence ID" value="MFD1522408.1"/>
    <property type="molecule type" value="Genomic_DNA"/>
</dbReference>
<dbReference type="SUPFAM" id="SSF53474">
    <property type="entry name" value="alpha/beta-Hydrolases"/>
    <property type="match status" value="1"/>
</dbReference>
<dbReference type="Gene3D" id="3.40.50.1820">
    <property type="entry name" value="alpha/beta hydrolase"/>
    <property type="match status" value="1"/>
</dbReference>
<evidence type="ECO:0000313" key="3">
    <source>
        <dbReference type="Proteomes" id="UP001597114"/>
    </source>
</evidence>
<dbReference type="InterPro" id="IPR000073">
    <property type="entry name" value="AB_hydrolase_1"/>
</dbReference>
<dbReference type="Pfam" id="PF12146">
    <property type="entry name" value="Hydrolase_4"/>
    <property type="match status" value="1"/>
</dbReference>
<gene>
    <name evidence="2" type="ORF">ACFSJD_33270</name>
</gene>
<name>A0ABW4F5T9_9PSEU</name>
<protein>
    <submittedName>
        <fullName evidence="2">Lysophospholipase</fullName>
    </submittedName>
</protein>
<evidence type="ECO:0000259" key="1">
    <source>
        <dbReference type="Pfam" id="PF12146"/>
    </source>
</evidence>
<organism evidence="2 3">
    <name type="scientific">Pseudonocardia yunnanensis</name>
    <dbReference type="NCBI Taxonomy" id="58107"/>
    <lineage>
        <taxon>Bacteria</taxon>
        <taxon>Bacillati</taxon>
        <taxon>Actinomycetota</taxon>
        <taxon>Actinomycetes</taxon>
        <taxon>Pseudonocardiales</taxon>
        <taxon>Pseudonocardiaceae</taxon>
        <taxon>Pseudonocardia</taxon>
    </lineage>
</organism>
<proteinExistence type="predicted"/>
<dbReference type="Proteomes" id="UP001597114">
    <property type="component" value="Unassembled WGS sequence"/>
</dbReference>
<dbReference type="InterPro" id="IPR029058">
    <property type="entry name" value="AB_hydrolase_fold"/>
</dbReference>
<dbReference type="InterPro" id="IPR022742">
    <property type="entry name" value="Hydrolase_4"/>
</dbReference>
<sequence>MSEGLDAPERTGRVEGRLAGLRGVELYWQGRLPSGDPTGVLLICHGLGEHSGRYGYVEDALVPDGWAVYGIDHRGHGRSGGRRAHLVRYDDWLADLDTFRRLVVTRHPGLPMFLLGHSMGGQIALAYALDHQQALRGLVLSAPALASNALPRAAVPVLLAFAKVAPTLRPAGIDFTKISKDPAVVATYLADPLVHHGRPTLGLSSALYRQFAVLPERARELRLPVLIQHGTLDGLVDPSGSRLLEANVGSPDRTVRWYEGLWHEIYNEPERERPLSDLREWLDAHR</sequence>
<feature type="domain" description="Serine aminopeptidase S33" evidence="1">
    <location>
        <begin position="36"/>
        <end position="270"/>
    </location>
</feature>
<dbReference type="InterPro" id="IPR051044">
    <property type="entry name" value="MAG_DAG_Lipase"/>
</dbReference>
<accession>A0ABW4F5T9</accession>
<evidence type="ECO:0000313" key="2">
    <source>
        <dbReference type="EMBL" id="MFD1522408.1"/>
    </source>
</evidence>